<reference evidence="2 3" key="1">
    <citation type="submission" date="2020-04" db="EMBL/GenBank/DDBJ databases">
        <title>Flammeovirga sp. SR4, a novel species isolated from seawater.</title>
        <authorList>
            <person name="Wang X."/>
        </authorList>
    </citation>
    <scope>NUCLEOTIDE SEQUENCE [LARGE SCALE GENOMIC DNA]</scope>
    <source>
        <strain evidence="2 3">ATCC 23126</strain>
    </source>
</reference>
<sequence length="294" mass="32678">MSLSKSLRILSVFLLSYFIFSNAYGQTDSLSDTRKYREQFIYFGTNISPSSKSRDAAFSPLLYDGPGIGGGGGFVTRNNNFEFLIDGSFIFGLMSTKLAGSTDTGGNIYYSVPAHAHALWTVNPVFKSTPNAFLRVGGAVDFSGNFRGNFSYTNSALNFEYISGIGPGAQVGWDVHINKTGKFFRKKDRDLTFLWTVSLPLMGTYMRPSYNTISDFTTGANFISGGGQQNFAFIGNLVQFNSRLEMYYRLHNKNAFRLFYEWKYFAVNEGSSGNSKGAYHQIGIAFMFNVTGNK</sequence>
<keyword evidence="3" id="KW-1185">Reference proteome</keyword>
<organism evidence="2 3">
    <name type="scientific">Flammeovirga aprica JL-4</name>
    <dbReference type="NCBI Taxonomy" id="694437"/>
    <lineage>
        <taxon>Bacteria</taxon>
        <taxon>Pseudomonadati</taxon>
        <taxon>Bacteroidota</taxon>
        <taxon>Cytophagia</taxon>
        <taxon>Cytophagales</taxon>
        <taxon>Flammeovirgaceae</taxon>
        <taxon>Flammeovirga</taxon>
    </lineage>
</organism>
<proteinExistence type="predicted"/>
<feature type="chain" id="PRO_5030602328" description="Outer membrane protein beta-barrel domain-containing protein" evidence="1">
    <location>
        <begin position="26"/>
        <end position="294"/>
    </location>
</feature>
<name>A0A7X9RTZ5_9BACT</name>
<evidence type="ECO:0000256" key="1">
    <source>
        <dbReference type="SAM" id="SignalP"/>
    </source>
</evidence>
<evidence type="ECO:0008006" key="4">
    <source>
        <dbReference type="Google" id="ProtNLM"/>
    </source>
</evidence>
<dbReference type="EMBL" id="JABANE010000023">
    <property type="protein sequence ID" value="NME68359.1"/>
    <property type="molecule type" value="Genomic_DNA"/>
</dbReference>
<evidence type="ECO:0000313" key="3">
    <source>
        <dbReference type="Proteomes" id="UP000576082"/>
    </source>
</evidence>
<protein>
    <recommendedName>
        <fullName evidence="4">Outer membrane protein beta-barrel domain-containing protein</fullName>
    </recommendedName>
</protein>
<dbReference type="RefSeq" id="WP_169656666.1">
    <property type="nucleotide sequence ID" value="NZ_JABANE010000023.1"/>
</dbReference>
<accession>A0A7X9RTZ5</accession>
<comment type="caution">
    <text evidence="2">The sequence shown here is derived from an EMBL/GenBank/DDBJ whole genome shotgun (WGS) entry which is preliminary data.</text>
</comment>
<gene>
    <name evidence="2" type="ORF">HHU12_10345</name>
</gene>
<feature type="signal peptide" evidence="1">
    <location>
        <begin position="1"/>
        <end position="25"/>
    </location>
</feature>
<keyword evidence="1" id="KW-0732">Signal</keyword>
<dbReference type="Proteomes" id="UP000576082">
    <property type="component" value="Unassembled WGS sequence"/>
</dbReference>
<evidence type="ECO:0000313" key="2">
    <source>
        <dbReference type="EMBL" id="NME68359.1"/>
    </source>
</evidence>
<dbReference type="AlphaFoldDB" id="A0A7X9RTZ5"/>